<evidence type="ECO:0000313" key="2">
    <source>
        <dbReference type="Proteomes" id="UP000503339"/>
    </source>
</evidence>
<dbReference type="RefSeq" id="WP_064987391.1">
    <property type="nucleotide sequence ID" value="NZ_CP033361.1"/>
</dbReference>
<evidence type="ECO:0000313" key="1">
    <source>
        <dbReference type="EMBL" id="QKC79054.1"/>
    </source>
</evidence>
<protein>
    <submittedName>
        <fullName evidence="1">Uncharacterized protein</fullName>
    </submittedName>
</protein>
<reference evidence="1 2" key="1">
    <citation type="submission" date="2018-10" db="EMBL/GenBank/DDBJ databases">
        <authorList>
            <person name="Perry B.J."/>
            <person name="Sullivan J.T."/>
            <person name="Murphy R.J.T."/>
            <person name="Ramsay J.P."/>
            <person name="Ronson C.W."/>
        </authorList>
    </citation>
    <scope>NUCLEOTIDE SEQUENCE [LARGE SCALE GENOMIC DNA]</scope>
    <source>
        <strain evidence="1 2">NZP2014</strain>
    </source>
</reference>
<gene>
    <name evidence="1" type="ORF">EB233_29080</name>
</gene>
<dbReference type="KEGG" id="merd:EB233_29080"/>
<organism evidence="1 2">
    <name type="scientific">Mesorhizobium erdmanii</name>
    <dbReference type="NCBI Taxonomy" id="1777866"/>
    <lineage>
        <taxon>Bacteria</taxon>
        <taxon>Pseudomonadati</taxon>
        <taxon>Pseudomonadota</taxon>
        <taxon>Alphaproteobacteria</taxon>
        <taxon>Hyphomicrobiales</taxon>
        <taxon>Phyllobacteriaceae</taxon>
        <taxon>Mesorhizobium</taxon>
    </lineage>
</organism>
<sequence length="85" mass="9746">MEMRPVDAARSAYWGESAARDEDVCFGLLEILWQRARLPAEIAEGYRVFLRSRQSRFAQVLEAETGDQAWWSDATELQLPASNVR</sequence>
<keyword evidence="2" id="KW-1185">Reference proteome</keyword>
<dbReference type="AlphaFoldDB" id="A0A6M7UPQ1"/>
<accession>A0A6M7UPQ1</accession>
<name>A0A6M7UPQ1_9HYPH</name>
<proteinExistence type="predicted"/>
<dbReference type="Proteomes" id="UP000503339">
    <property type="component" value="Chromosome"/>
</dbReference>
<dbReference type="EMBL" id="CP033361">
    <property type="protein sequence ID" value="QKC79054.1"/>
    <property type="molecule type" value="Genomic_DNA"/>
</dbReference>